<dbReference type="EMBL" id="QKZK01000005">
    <property type="protein sequence ID" value="PZX19185.1"/>
    <property type="molecule type" value="Genomic_DNA"/>
</dbReference>
<comment type="caution">
    <text evidence="1">The sequence shown here is derived from an EMBL/GenBank/DDBJ whole genome shotgun (WGS) entry which is preliminary data.</text>
</comment>
<organism evidence="1 2">
    <name type="scientific">Breznakibacter xylanolyticus</name>
    <dbReference type="NCBI Taxonomy" id="990"/>
    <lineage>
        <taxon>Bacteria</taxon>
        <taxon>Pseudomonadati</taxon>
        <taxon>Bacteroidota</taxon>
        <taxon>Bacteroidia</taxon>
        <taxon>Marinilabiliales</taxon>
        <taxon>Marinilabiliaceae</taxon>
        <taxon>Breznakibacter</taxon>
    </lineage>
</organism>
<evidence type="ECO:0000313" key="1">
    <source>
        <dbReference type="EMBL" id="PZX19185.1"/>
    </source>
</evidence>
<accession>A0A2W7NFN8</accession>
<sequence>MQQFCKQNVIFRHERTQNFNNPTPKTRPANAIGHGFLLKMKEMNLLKHIIIALLMTVSSLAVAQRGKFPDAVTNATRNADSRTLSQYFNDKVELVLPGNSGVFSKSQAEQIIKNFFASSPCDEFSIIHQGERDNSSFAIGKYKTRGKNLRFYFLVKEGGSSVTIHQLRIENQDE</sequence>
<protein>
    <submittedName>
        <fullName evidence="1">Uncharacterized protein DUF4783</fullName>
    </submittedName>
</protein>
<dbReference type="Proteomes" id="UP000249239">
    <property type="component" value="Unassembled WGS sequence"/>
</dbReference>
<name>A0A2W7NFN8_9BACT</name>
<gene>
    <name evidence="1" type="ORF">LX69_00852</name>
</gene>
<dbReference type="AlphaFoldDB" id="A0A2W7NFN8"/>
<keyword evidence="2" id="KW-1185">Reference proteome</keyword>
<evidence type="ECO:0000313" key="2">
    <source>
        <dbReference type="Proteomes" id="UP000249239"/>
    </source>
</evidence>
<dbReference type="Pfam" id="PF16022">
    <property type="entry name" value="DUF4783"/>
    <property type="match status" value="1"/>
</dbReference>
<proteinExistence type="predicted"/>
<reference evidence="1 2" key="1">
    <citation type="submission" date="2018-06" db="EMBL/GenBank/DDBJ databases">
        <title>Genomic Encyclopedia of Archaeal and Bacterial Type Strains, Phase II (KMG-II): from individual species to whole genera.</title>
        <authorList>
            <person name="Goeker M."/>
        </authorList>
    </citation>
    <scope>NUCLEOTIDE SEQUENCE [LARGE SCALE GENOMIC DNA]</scope>
    <source>
        <strain evidence="1 2">DSM 6779</strain>
    </source>
</reference>
<dbReference type="InterPro" id="IPR031977">
    <property type="entry name" value="DUF4783"/>
</dbReference>
<dbReference type="Gene3D" id="3.10.450.50">
    <property type="match status" value="1"/>
</dbReference>